<sequence>FDPRKIGFQDPTTQRIVRDAEGRELRKRRNRSGVETTDTVPGWRFGEEGLDGKRASRQPMRFDGNSGVVDRQPLRKRMKIGNGAGGVDGGGFGSETPERGATPATGGAAAAGVGGNLRGLGFVRGGNVPKRIQQLRGESVGSVRSSDGAGGLGAGARKGRPPGSKNLMRRKDAGVPKGPRRKRVVPADGGEGVEVGEWDFEM</sequence>
<feature type="non-terminal residue" evidence="2">
    <location>
        <position position="1"/>
    </location>
</feature>
<feature type="region of interest" description="Disordered" evidence="1">
    <location>
        <begin position="136"/>
        <end position="202"/>
    </location>
</feature>
<feature type="compositionally biased region" description="Gly residues" evidence="1">
    <location>
        <begin position="82"/>
        <end position="93"/>
    </location>
</feature>
<organism evidence="2 3">
    <name type="scientific">Rachicladosporium monterosium</name>
    <dbReference type="NCBI Taxonomy" id="1507873"/>
    <lineage>
        <taxon>Eukaryota</taxon>
        <taxon>Fungi</taxon>
        <taxon>Dikarya</taxon>
        <taxon>Ascomycota</taxon>
        <taxon>Pezizomycotina</taxon>
        <taxon>Dothideomycetes</taxon>
        <taxon>Dothideomycetidae</taxon>
        <taxon>Cladosporiales</taxon>
        <taxon>Cladosporiaceae</taxon>
        <taxon>Rachicladosporium</taxon>
    </lineage>
</organism>
<feature type="region of interest" description="Disordered" evidence="1">
    <location>
        <begin position="1"/>
        <end position="108"/>
    </location>
</feature>
<accession>A0ABR0KWE8</accession>
<feature type="compositionally biased region" description="Basic and acidic residues" evidence="1">
    <location>
        <begin position="45"/>
        <end position="54"/>
    </location>
</feature>
<reference evidence="2 3" key="1">
    <citation type="submission" date="2023-08" db="EMBL/GenBank/DDBJ databases">
        <title>Black Yeasts Isolated from many extreme environments.</title>
        <authorList>
            <person name="Coleine C."/>
            <person name="Stajich J.E."/>
            <person name="Selbmann L."/>
        </authorList>
    </citation>
    <scope>NUCLEOTIDE SEQUENCE [LARGE SCALE GENOMIC DNA]</scope>
    <source>
        <strain evidence="2 3">CCFEE 5386</strain>
    </source>
</reference>
<proteinExistence type="predicted"/>
<evidence type="ECO:0000313" key="3">
    <source>
        <dbReference type="Proteomes" id="UP001308179"/>
    </source>
</evidence>
<dbReference type="EMBL" id="JAVRRR010001071">
    <property type="protein sequence ID" value="KAK5139637.1"/>
    <property type="molecule type" value="Genomic_DNA"/>
</dbReference>
<evidence type="ECO:0000256" key="1">
    <source>
        <dbReference type="SAM" id="MobiDB-lite"/>
    </source>
</evidence>
<evidence type="ECO:0000313" key="2">
    <source>
        <dbReference type="EMBL" id="KAK5139637.1"/>
    </source>
</evidence>
<dbReference type="Proteomes" id="UP001308179">
    <property type="component" value="Unassembled WGS sequence"/>
</dbReference>
<name>A0ABR0KWE8_9PEZI</name>
<gene>
    <name evidence="2" type="ORF">LTR32_007313</name>
</gene>
<comment type="caution">
    <text evidence="2">The sequence shown here is derived from an EMBL/GenBank/DDBJ whole genome shotgun (WGS) entry which is preliminary data.</text>
</comment>
<keyword evidence="3" id="KW-1185">Reference proteome</keyword>
<protein>
    <submittedName>
        <fullName evidence="2">Uncharacterized protein</fullName>
    </submittedName>
</protein>